<dbReference type="GO" id="GO:0005829">
    <property type="term" value="C:cytosol"/>
    <property type="evidence" value="ECO:0007669"/>
    <property type="project" value="TreeGrafter"/>
</dbReference>
<evidence type="ECO:0000313" key="5">
    <source>
        <dbReference type="Proteomes" id="UP000639338"/>
    </source>
</evidence>
<evidence type="ECO:0000313" key="4">
    <source>
        <dbReference type="EMBL" id="KAF7988526.1"/>
    </source>
</evidence>
<feature type="compositionally biased region" description="Basic and acidic residues" evidence="3">
    <location>
        <begin position="842"/>
        <end position="856"/>
    </location>
</feature>
<keyword evidence="2" id="KW-0131">Cell cycle</keyword>
<dbReference type="GO" id="GO:0019903">
    <property type="term" value="F:protein phosphatase binding"/>
    <property type="evidence" value="ECO:0007669"/>
    <property type="project" value="InterPro"/>
</dbReference>
<dbReference type="PANTHER" id="PTHR12634:SF8">
    <property type="entry name" value="FIERY MOUNTAIN, ISOFORM D"/>
    <property type="match status" value="1"/>
</dbReference>
<dbReference type="OrthoDB" id="295029at2759"/>
<protein>
    <recommendedName>
        <fullName evidence="6">Serine/threonine-protein phosphatase 6 regulatory subunit</fullName>
    </recommendedName>
</protein>
<organism evidence="4 5">
    <name type="scientific">Aphidius gifuensis</name>
    <name type="common">Parasitoid wasp</name>
    <dbReference type="NCBI Taxonomy" id="684658"/>
    <lineage>
        <taxon>Eukaryota</taxon>
        <taxon>Metazoa</taxon>
        <taxon>Ecdysozoa</taxon>
        <taxon>Arthropoda</taxon>
        <taxon>Hexapoda</taxon>
        <taxon>Insecta</taxon>
        <taxon>Pterygota</taxon>
        <taxon>Neoptera</taxon>
        <taxon>Endopterygota</taxon>
        <taxon>Hymenoptera</taxon>
        <taxon>Apocrita</taxon>
        <taxon>Ichneumonoidea</taxon>
        <taxon>Braconidae</taxon>
        <taxon>Aphidiinae</taxon>
        <taxon>Aphidius</taxon>
    </lineage>
</organism>
<comment type="caution">
    <text evidence="4">The sequence shown here is derived from an EMBL/GenBank/DDBJ whole genome shotgun (WGS) entry which is preliminary data.</text>
</comment>
<sequence length="866" mass="99066">MFWTNIYTLSPHIEALLNREDVTLYELLDQEEIVAECKSQNKKLVEFLTRPEIIEELVMLTIREPSEDIDERSRFKYPNIACELLTCNVPTLNEKLAESEALLTKLYSFIDTDEELNPLLASFFSKIIGALLIRKSDQNWYSYQFVCLQVLEFLKNRDKCVDRLLQHLNTSAIMDLILKLITKIEGTDMIQNVKKWLDDKIIVQQLVKLLTPTNVNERHTNSSELLANIIKLSRDNRLSIVDRIEPDPILDTLESEEIVFLLLDTILAEPQTESSIVGGIQVLLVLLGQESTSQQTCDLQGNNSGDDTSDGVDRVKIQNATLQYLEKLNKLLLVPPPKPSVKTTAGFLECPLGNTRLHVARLFTALLSNENFNVYKKLQELNTFKILLDLFFLYSWNNFLHMQVEQCLALLISENWEDDNEKIIHTHIFIDCKLIERILEAWENNDNEQKLHKGVRQGYMGHLISIANNIVKQTEKSEKLDKFLKNNIDKSCYDKWNDLVNNQLAEINKTNEILLGGKAQAYITSSEDSSEDFNSYQQDSYAQQSYANYQEQQLTSQIIEHYGFHDDEFSDGNDALQPSNSVDQLNTMPFSMNEEDLVKQEDMFNKICQQKQKSGIDEGGIEWGDEGELTFQTVIDKRDWPFKQQQNDSMSSDEDEETKDLHMEIDTTDPWNNDELLPKNNNNLLSNINPWDIETSTSINDNADWANFDNFENTLPNLDNNNQQTKNVNIDLNKDNKNINDNKLSFDNDDTTLTIQYSNDGNNEILNNDIVVTATTSINEATKIHDDNSEKHNKNIDTTIVDDKIIVADIVEHKIDNKVVDPVIAENKSDVKTDALSTTSELEAKTSDNSKTDDSSVKPSASLTTL</sequence>
<dbReference type="EMBL" id="JACMRX010000005">
    <property type="protein sequence ID" value="KAF7988526.1"/>
    <property type="molecule type" value="Genomic_DNA"/>
</dbReference>
<feature type="region of interest" description="Disordered" evidence="3">
    <location>
        <begin position="834"/>
        <end position="866"/>
    </location>
</feature>
<dbReference type="Proteomes" id="UP000639338">
    <property type="component" value="Unassembled WGS sequence"/>
</dbReference>
<accession>A0A834XKU2</accession>
<feature type="compositionally biased region" description="Polar residues" evidence="3">
    <location>
        <begin position="857"/>
        <end position="866"/>
    </location>
</feature>
<evidence type="ECO:0000256" key="3">
    <source>
        <dbReference type="SAM" id="MobiDB-lite"/>
    </source>
</evidence>
<dbReference type="GO" id="GO:0019888">
    <property type="term" value="F:protein phosphatase regulator activity"/>
    <property type="evidence" value="ECO:0007669"/>
    <property type="project" value="TreeGrafter"/>
</dbReference>
<reference evidence="4 5" key="1">
    <citation type="submission" date="2020-08" db="EMBL/GenBank/DDBJ databases">
        <title>Aphidius gifuensis genome sequencing and assembly.</title>
        <authorList>
            <person name="Du Z."/>
        </authorList>
    </citation>
    <scope>NUCLEOTIDE SEQUENCE [LARGE SCALE GENOMIC DNA]</scope>
    <source>
        <strain evidence="4">YNYX2018</strain>
        <tissue evidence="4">Adults</tissue>
    </source>
</reference>
<dbReference type="GO" id="GO:0005634">
    <property type="term" value="C:nucleus"/>
    <property type="evidence" value="ECO:0007669"/>
    <property type="project" value="TreeGrafter"/>
</dbReference>
<gene>
    <name evidence="4" type="ORF">HCN44_001099</name>
</gene>
<dbReference type="Pfam" id="PF04499">
    <property type="entry name" value="SAPS"/>
    <property type="match status" value="1"/>
</dbReference>
<dbReference type="InterPro" id="IPR007587">
    <property type="entry name" value="SAPS"/>
</dbReference>
<comment type="similarity">
    <text evidence="1">Belongs to the SAPS family.</text>
</comment>
<proteinExistence type="inferred from homology"/>
<evidence type="ECO:0000256" key="1">
    <source>
        <dbReference type="ARBA" id="ARBA00006180"/>
    </source>
</evidence>
<keyword evidence="5" id="KW-1185">Reference proteome</keyword>
<dbReference type="AlphaFoldDB" id="A0A834XKU2"/>
<name>A0A834XKU2_APHGI</name>
<dbReference type="PANTHER" id="PTHR12634">
    <property type="entry name" value="SIT4 YEAST -ASSOCIATING PROTEIN-RELATED"/>
    <property type="match status" value="1"/>
</dbReference>
<evidence type="ECO:0000256" key="2">
    <source>
        <dbReference type="ARBA" id="ARBA00023306"/>
    </source>
</evidence>
<evidence type="ECO:0008006" key="6">
    <source>
        <dbReference type="Google" id="ProtNLM"/>
    </source>
</evidence>